<dbReference type="SUPFAM" id="SSF53098">
    <property type="entry name" value="Ribonuclease H-like"/>
    <property type="match status" value="1"/>
</dbReference>
<dbReference type="GO" id="GO:0004523">
    <property type="term" value="F:RNA-DNA hybrid ribonuclease activity"/>
    <property type="evidence" value="ECO:0007669"/>
    <property type="project" value="InterPro"/>
</dbReference>
<dbReference type="Pfam" id="PF13456">
    <property type="entry name" value="RVT_3"/>
    <property type="match status" value="1"/>
</dbReference>
<sequence>MIPEEGQWDRRKIQLLLPEYEDKILFIKPSLTGAADKLIWLGTKTGDYSVKSGYYVAIGAEGDVPEAVGEFKWTNHVWKLDCAPKVKLFVWKVLKGAVPVGERLLERHIDIDPRCKRCGSNESITHLLFHCQFAQRVWHLAPLATAPDFRGMIDLMADWPALSNLKALPPTGIASGNLVPWIIWNIWKARNRFVFEGISASPEDTLSSAIRLAREWSIMLSGTTRIQTDAAWCSTRKIAGIGGIIHLPPRNREIQVKMEFIASPLMAEGLALREVMLRCQDLELHNLRFESDSSLLVNCLNQGVSIAEMHSIVADITELSRRFVSVAFVWIPRERNVEADMLAKRALNVAEPLLVGNAVIAPN</sequence>
<organism evidence="3 4">
    <name type="scientific">Brassica napus</name>
    <name type="common">Rape</name>
    <dbReference type="NCBI Taxonomy" id="3708"/>
    <lineage>
        <taxon>Eukaryota</taxon>
        <taxon>Viridiplantae</taxon>
        <taxon>Streptophyta</taxon>
        <taxon>Embryophyta</taxon>
        <taxon>Tracheophyta</taxon>
        <taxon>Spermatophyta</taxon>
        <taxon>Magnoliopsida</taxon>
        <taxon>eudicotyledons</taxon>
        <taxon>Gunneridae</taxon>
        <taxon>Pentapetalae</taxon>
        <taxon>rosids</taxon>
        <taxon>malvids</taxon>
        <taxon>Brassicales</taxon>
        <taxon>Brassicaceae</taxon>
        <taxon>Brassiceae</taxon>
        <taxon>Brassica</taxon>
    </lineage>
</organism>
<evidence type="ECO:0000259" key="1">
    <source>
        <dbReference type="Pfam" id="PF13456"/>
    </source>
</evidence>
<dbReference type="Pfam" id="PF13966">
    <property type="entry name" value="zf-RVT"/>
    <property type="match status" value="1"/>
</dbReference>
<evidence type="ECO:0000259" key="2">
    <source>
        <dbReference type="Pfam" id="PF13966"/>
    </source>
</evidence>
<keyword evidence="4" id="KW-1185">Reference proteome</keyword>
<evidence type="ECO:0000313" key="3">
    <source>
        <dbReference type="EMBL" id="CDY67599.1"/>
    </source>
</evidence>
<name>A0A078JLB9_BRANA</name>
<dbReference type="InterPro" id="IPR052929">
    <property type="entry name" value="RNase_H-like_EbsB-rel"/>
</dbReference>
<dbReference type="InterPro" id="IPR002156">
    <property type="entry name" value="RNaseH_domain"/>
</dbReference>
<reference evidence="3 4" key="1">
    <citation type="journal article" date="2014" name="Science">
        <title>Plant genetics. Early allopolyploid evolution in the post-Neolithic Brassica napus oilseed genome.</title>
        <authorList>
            <person name="Chalhoub B."/>
            <person name="Denoeud F."/>
            <person name="Liu S."/>
            <person name="Parkin I.A."/>
            <person name="Tang H."/>
            <person name="Wang X."/>
            <person name="Chiquet J."/>
            <person name="Belcram H."/>
            <person name="Tong C."/>
            <person name="Samans B."/>
            <person name="Correa M."/>
            <person name="Da Silva C."/>
            <person name="Just J."/>
            <person name="Falentin C."/>
            <person name="Koh C.S."/>
            <person name="Le Clainche I."/>
            <person name="Bernard M."/>
            <person name="Bento P."/>
            <person name="Noel B."/>
            <person name="Labadie K."/>
            <person name="Alberti A."/>
            <person name="Charles M."/>
            <person name="Arnaud D."/>
            <person name="Guo H."/>
            <person name="Daviaud C."/>
            <person name="Alamery S."/>
            <person name="Jabbari K."/>
            <person name="Zhao M."/>
            <person name="Edger P.P."/>
            <person name="Chelaifa H."/>
            <person name="Tack D."/>
            <person name="Lassalle G."/>
            <person name="Mestiri I."/>
            <person name="Schnel N."/>
            <person name="Le Paslier M.C."/>
            <person name="Fan G."/>
            <person name="Renault V."/>
            <person name="Bayer P.E."/>
            <person name="Golicz A.A."/>
            <person name="Manoli S."/>
            <person name="Lee T.H."/>
            <person name="Thi V.H."/>
            <person name="Chalabi S."/>
            <person name="Hu Q."/>
            <person name="Fan C."/>
            <person name="Tollenaere R."/>
            <person name="Lu Y."/>
            <person name="Battail C."/>
            <person name="Shen J."/>
            <person name="Sidebottom C.H."/>
            <person name="Wang X."/>
            <person name="Canaguier A."/>
            <person name="Chauveau A."/>
            <person name="Berard A."/>
            <person name="Deniot G."/>
            <person name="Guan M."/>
            <person name="Liu Z."/>
            <person name="Sun F."/>
            <person name="Lim Y.P."/>
            <person name="Lyons E."/>
            <person name="Town C.D."/>
            <person name="Bancroft I."/>
            <person name="Wang X."/>
            <person name="Meng J."/>
            <person name="Ma J."/>
            <person name="Pires J.C."/>
            <person name="King G.J."/>
            <person name="Brunel D."/>
            <person name="Delourme R."/>
            <person name="Renard M."/>
            <person name="Aury J.M."/>
            <person name="Adams K.L."/>
            <person name="Batley J."/>
            <person name="Snowdon R.J."/>
            <person name="Tost J."/>
            <person name="Edwards D."/>
            <person name="Zhou Y."/>
            <person name="Hua W."/>
            <person name="Sharpe A.G."/>
            <person name="Paterson A.H."/>
            <person name="Guan C."/>
            <person name="Wincker P."/>
        </authorList>
    </citation>
    <scope>NUCLEOTIDE SEQUENCE [LARGE SCALE GENOMIC DNA]</scope>
    <source>
        <strain evidence="4">cv. Darmor-bzh</strain>
    </source>
</reference>
<dbReference type="PANTHER" id="PTHR47074:SF11">
    <property type="entry name" value="REVERSE TRANSCRIPTASE-LIKE PROTEIN"/>
    <property type="match status" value="1"/>
</dbReference>
<evidence type="ECO:0000313" key="4">
    <source>
        <dbReference type="Proteomes" id="UP000028999"/>
    </source>
</evidence>
<dbReference type="AlphaFoldDB" id="A0A078JLB9"/>
<dbReference type="InterPro" id="IPR044730">
    <property type="entry name" value="RNase_H-like_dom_plant"/>
</dbReference>
<dbReference type="EMBL" id="LK036297">
    <property type="protein sequence ID" value="CDY67599.1"/>
    <property type="molecule type" value="Genomic_DNA"/>
</dbReference>
<dbReference type="Gramene" id="CDY67599">
    <property type="protein sequence ID" value="CDY67599"/>
    <property type="gene ID" value="GSBRNA2T00065174001"/>
</dbReference>
<feature type="domain" description="Reverse transcriptase zinc-binding" evidence="2">
    <location>
        <begin position="48"/>
        <end position="138"/>
    </location>
</feature>
<dbReference type="Proteomes" id="UP000028999">
    <property type="component" value="Unassembled WGS sequence"/>
</dbReference>
<dbReference type="InterPro" id="IPR012337">
    <property type="entry name" value="RNaseH-like_sf"/>
</dbReference>
<dbReference type="Gene3D" id="3.30.420.10">
    <property type="entry name" value="Ribonuclease H-like superfamily/Ribonuclease H"/>
    <property type="match status" value="1"/>
</dbReference>
<accession>A0A078JLB9</accession>
<dbReference type="InterPro" id="IPR036397">
    <property type="entry name" value="RNaseH_sf"/>
</dbReference>
<proteinExistence type="predicted"/>
<gene>
    <name evidence="3" type="primary">BnaAnng24740D</name>
    <name evidence="3" type="ORF">GSBRNA2T00065174001</name>
</gene>
<dbReference type="PANTHER" id="PTHR47074">
    <property type="entry name" value="BNAC02G40300D PROTEIN"/>
    <property type="match status" value="1"/>
</dbReference>
<protein>
    <submittedName>
        <fullName evidence="3">BnaAnng24740D protein</fullName>
    </submittedName>
</protein>
<dbReference type="GO" id="GO:0003676">
    <property type="term" value="F:nucleic acid binding"/>
    <property type="evidence" value="ECO:0007669"/>
    <property type="project" value="InterPro"/>
</dbReference>
<feature type="domain" description="RNase H type-1" evidence="1">
    <location>
        <begin position="228"/>
        <end position="346"/>
    </location>
</feature>
<dbReference type="OMA" id="DANINFP"/>
<dbReference type="STRING" id="3708.A0A078JLB9"/>
<dbReference type="InterPro" id="IPR026960">
    <property type="entry name" value="RVT-Znf"/>
</dbReference>
<dbReference type="CDD" id="cd06222">
    <property type="entry name" value="RNase_H_like"/>
    <property type="match status" value="1"/>
</dbReference>
<dbReference type="PaxDb" id="3708-A0A078JLB9"/>